<dbReference type="InterPro" id="IPR003615">
    <property type="entry name" value="HNH_nuc"/>
</dbReference>
<feature type="domain" description="HNH nuclease" evidence="2">
    <location>
        <begin position="114"/>
        <end position="170"/>
    </location>
</feature>
<gene>
    <name evidence="3" type="ORF">GCM10011577_06620</name>
</gene>
<evidence type="ECO:0000313" key="4">
    <source>
        <dbReference type="Proteomes" id="UP000596938"/>
    </source>
</evidence>
<dbReference type="Proteomes" id="UP000596938">
    <property type="component" value="Unassembled WGS sequence"/>
</dbReference>
<proteinExistence type="predicted"/>
<dbReference type="Pfam" id="PF01844">
    <property type="entry name" value="HNH"/>
    <property type="match status" value="1"/>
</dbReference>
<feature type="transmembrane region" description="Helical" evidence="1">
    <location>
        <begin position="29"/>
        <end position="51"/>
    </location>
</feature>
<dbReference type="Gene3D" id="1.10.30.50">
    <property type="match status" value="1"/>
</dbReference>
<sequence length="208" mass="22515">MPGTAASRSADELGDIRMPELKRIYWTRICLRLAFMAVTLWLFGSAILSLMPQADAGAGSGAATAAGVFRSMLDRVVTGVTLPGAIAVVLIIAAAVINAQDVRRRDPVRRFTRQQRRSGMARAGGVCEMEAGFGRRCSRAAEHGDHFYPWSKGGSTSLQNFVAACSRCNRAKGARIPSPGQQMRLERRRQTYVPLDAAVAVGERQPLP</sequence>
<reference evidence="4" key="1">
    <citation type="journal article" date="2019" name="Int. J. Syst. Evol. Microbiol.">
        <title>The Global Catalogue of Microorganisms (GCM) 10K type strain sequencing project: providing services to taxonomists for standard genome sequencing and annotation.</title>
        <authorList>
            <consortium name="The Broad Institute Genomics Platform"/>
            <consortium name="The Broad Institute Genome Sequencing Center for Infectious Disease"/>
            <person name="Wu L."/>
            <person name="Ma J."/>
        </authorList>
    </citation>
    <scope>NUCLEOTIDE SEQUENCE [LARGE SCALE GENOMIC DNA]</scope>
    <source>
        <strain evidence="4">CGMCC 1.1927</strain>
    </source>
</reference>
<keyword evidence="1" id="KW-0472">Membrane</keyword>
<dbReference type="InterPro" id="IPR002711">
    <property type="entry name" value="HNH"/>
</dbReference>
<evidence type="ECO:0000259" key="2">
    <source>
        <dbReference type="SMART" id="SM00507"/>
    </source>
</evidence>
<keyword evidence="4" id="KW-1185">Reference proteome</keyword>
<dbReference type="SMART" id="SM00507">
    <property type="entry name" value="HNHc"/>
    <property type="match status" value="1"/>
</dbReference>
<keyword evidence="1" id="KW-1133">Transmembrane helix</keyword>
<dbReference type="EMBL" id="BMKU01000002">
    <property type="protein sequence ID" value="GGG87205.1"/>
    <property type="molecule type" value="Genomic_DNA"/>
</dbReference>
<evidence type="ECO:0000313" key="3">
    <source>
        <dbReference type="EMBL" id="GGG87205.1"/>
    </source>
</evidence>
<dbReference type="CDD" id="cd00085">
    <property type="entry name" value="HNHc"/>
    <property type="match status" value="1"/>
</dbReference>
<feature type="transmembrane region" description="Helical" evidence="1">
    <location>
        <begin position="80"/>
        <end position="99"/>
    </location>
</feature>
<protein>
    <recommendedName>
        <fullName evidence="2">HNH nuclease domain-containing protein</fullName>
    </recommendedName>
</protein>
<evidence type="ECO:0000256" key="1">
    <source>
        <dbReference type="SAM" id="Phobius"/>
    </source>
</evidence>
<comment type="caution">
    <text evidence="3">The sequence shown here is derived from an EMBL/GenBank/DDBJ whole genome shotgun (WGS) entry which is preliminary data.</text>
</comment>
<keyword evidence="1" id="KW-0812">Transmembrane</keyword>
<organism evidence="3 4">
    <name type="scientific">Pseudarthrobacter polychromogenes</name>
    <dbReference type="NCBI Taxonomy" id="1676"/>
    <lineage>
        <taxon>Bacteria</taxon>
        <taxon>Bacillati</taxon>
        <taxon>Actinomycetota</taxon>
        <taxon>Actinomycetes</taxon>
        <taxon>Micrococcales</taxon>
        <taxon>Micrococcaceae</taxon>
        <taxon>Pseudarthrobacter</taxon>
    </lineage>
</organism>
<name>A0ABQ1XAN7_9MICC</name>
<accession>A0ABQ1XAN7</accession>